<accession>A0AAV2KUQ7</accession>
<protein>
    <submittedName>
        <fullName evidence="1">Uncharacterized protein</fullName>
    </submittedName>
</protein>
<dbReference type="AlphaFoldDB" id="A0AAV2KUQ7"/>
<sequence>MACAQLSGPLVCGGPLLLLDNGGSTINSNGKWPGGDMAGGGWLVVLDKRARRGGGGVEDSGCVKAALNYIHNHPSVDRPTTQDPRGRHIIHNLYGSSTTYHLQASQAT</sequence>
<reference evidence="1 2" key="1">
    <citation type="submission" date="2024-04" db="EMBL/GenBank/DDBJ databases">
        <authorList>
            <person name="Waldvogel A.-M."/>
            <person name="Schoenle A."/>
        </authorList>
    </citation>
    <scope>NUCLEOTIDE SEQUENCE [LARGE SCALE GENOMIC DNA]</scope>
</reference>
<dbReference type="Proteomes" id="UP001497482">
    <property type="component" value="Chromosome 2"/>
</dbReference>
<gene>
    <name evidence="1" type="ORF">KC01_LOCUS21971</name>
</gene>
<evidence type="ECO:0000313" key="1">
    <source>
        <dbReference type="EMBL" id="CAL1592761.1"/>
    </source>
</evidence>
<organism evidence="1 2">
    <name type="scientific">Knipowitschia caucasica</name>
    <name type="common">Caucasian dwarf goby</name>
    <name type="synonym">Pomatoschistus caucasicus</name>
    <dbReference type="NCBI Taxonomy" id="637954"/>
    <lineage>
        <taxon>Eukaryota</taxon>
        <taxon>Metazoa</taxon>
        <taxon>Chordata</taxon>
        <taxon>Craniata</taxon>
        <taxon>Vertebrata</taxon>
        <taxon>Euteleostomi</taxon>
        <taxon>Actinopterygii</taxon>
        <taxon>Neopterygii</taxon>
        <taxon>Teleostei</taxon>
        <taxon>Neoteleostei</taxon>
        <taxon>Acanthomorphata</taxon>
        <taxon>Gobiaria</taxon>
        <taxon>Gobiiformes</taxon>
        <taxon>Gobioidei</taxon>
        <taxon>Gobiidae</taxon>
        <taxon>Gobiinae</taxon>
        <taxon>Knipowitschia</taxon>
    </lineage>
</organism>
<proteinExistence type="predicted"/>
<evidence type="ECO:0000313" key="2">
    <source>
        <dbReference type="Proteomes" id="UP001497482"/>
    </source>
</evidence>
<keyword evidence="2" id="KW-1185">Reference proteome</keyword>
<dbReference type="EMBL" id="OZ035824">
    <property type="protein sequence ID" value="CAL1592761.1"/>
    <property type="molecule type" value="Genomic_DNA"/>
</dbReference>
<name>A0AAV2KUQ7_KNICA</name>